<evidence type="ECO:0000313" key="2">
    <source>
        <dbReference type="EMBL" id="MBK0400813.1"/>
    </source>
</evidence>
<dbReference type="EMBL" id="JAEHHL010000010">
    <property type="protein sequence ID" value="MBK0400813.1"/>
    <property type="molecule type" value="Genomic_DNA"/>
</dbReference>
<accession>A0A8J7SG49</accession>
<organism evidence="2 3">
    <name type="scientific">Thermohalobaculum xanthum</name>
    <dbReference type="NCBI Taxonomy" id="2753746"/>
    <lineage>
        <taxon>Bacteria</taxon>
        <taxon>Pseudomonadati</taxon>
        <taxon>Pseudomonadota</taxon>
        <taxon>Alphaproteobacteria</taxon>
        <taxon>Rhodobacterales</taxon>
        <taxon>Paracoccaceae</taxon>
        <taxon>Thermohalobaculum</taxon>
    </lineage>
</organism>
<protein>
    <recommendedName>
        <fullName evidence="4">Lipoprotein</fullName>
    </recommendedName>
</protein>
<feature type="signal peptide" evidence="1">
    <location>
        <begin position="1"/>
        <end position="16"/>
    </location>
</feature>
<comment type="caution">
    <text evidence="2">The sequence shown here is derived from an EMBL/GenBank/DDBJ whole genome shotgun (WGS) entry which is preliminary data.</text>
</comment>
<reference evidence="2" key="1">
    <citation type="submission" date="2020-12" db="EMBL/GenBank/DDBJ databases">
        <title>Bacterial taxonomy.</title>
        <authorList>
            <person name="Pan X."/>
        </authorList>
    </citation>
    <scope>NUCLEOTIDE SEQUENCE</scope>
    <source>
        <strain evidence="2">M0105</strain>
    </source>
</reference>
<dbReference type="AlphaFoldDB" id="A0A8J7SG49"/>
<feature type="chain" id="PRO_5035326769" description="Lipoprotein" evidence="1">
    <location>
        <begin position="17"/>
        <end position="66"/>
    </location>
</feature>
<evidence type="ECO:0000256" key="1">
    <source>
        <dbReference type="SAM" id="SignalP"/>
    </source>
</evidence>
<keyword evidence="3" id="KW-1185">Reference proteome</keyword>
<proteinExistence type="predicted"/>
<dbReference type="RefSeq" id="WP_200612356.1">
    <property type="nucleotide sequence ID" value="NZ_JAEHHL010000010.1"/>
</dbReference>
<evidence type="ECO:0008006" key="4">
    <source>
        <dbReference type="Google" id="ProtNLM"/>
    </source>
</evidence>
<dbReference type="Proteomes" id="UP000655420">
    <property type="component" value="Unassembled WGS sequence"/>
</dbReference>
<evidence type="ECO:0000313" key="3">
    <source>
        <dbReference type="Proteomes" id="UP000655420"/>
    </source>
</evidence>
<dbReference type="PROSITE" id="PS51257">
    <property type="entry name" value="PROKAR_LIPOPROTEIN"/>
    <property type="match status" value="1"/>
</dbReference>
<name>A0A8J7SG49_9RHOB</name>
<sequence length="66" mass="6905">MTPRPLAALLAAAALAAGCTDEGTTMPAPPEPGRPYLDNGTCFVRDRAGRPVRIAPEKCRGLEQAN</sequence>
<gene>
    <name evidence="2" type="ORF">H0I76_16555</name>
</gene>
<keyword evidence="1" id="KW-0732">Signal</keyword>